<accession>A0A8J3VZZ8</accession>
<evidence type="ECO:0000313" key="2">
    <source>
        <dbReference type="Proteomes" id="UP000610966"/>
    </source>
</evidence>
<dbReference type="Proteomes" id="UP000610966">
    <property type="component" value="Unassembled WGS sequence"/>
</dbReference>
<evidence type="ECO:0000313" key="1">
    <source>
        <dbReference type="EMBL" id="GIH70366.1"/>
    </source>
</evidence>
<organism evidence="1 2">
    <name type="scientific">Sphaerimonospora thailandensis</name>
    <dbReference type="NCBI Taxonomy" id="795644"/>
    <lineage>
        <taxon>Bacteria</taxon>
        <taxon>Bacillati</taxon>
        <taxon>Actinomycetota</taxon>
        <taxon>Actinomycetes</taxon>
        <taxon>Streptosporangiales</taxon>
        <taxon>Streptosporangiaceae</taxon>
        <taxon>Sphaerimonospora</taxon>
    </lineage>
</organism>
<sequence length="126" mass="14026">MTATINLAELLTPARQDAIATNMLNRMKPSFRKAFLEGMTPAERRDVEAAIARHSLRKRTDRPWSTEKIRILTAGDTKVTIYPGDHGGWILEAEGMTLTPNGWDNPAEPHYWPTQEAAVEALAATI</sequence>
<comment type="caution">
    <text evidence="1">The sequence shown here is derived from an EMBL/GenBank/DDBJ whole genome shotgun (WGS) entry which is preliminary data.</text>
</comment>
<protein>
    <submittedName>
        <fullName evidence="1">Uncharacterized protein</fullName>
    </submittedName>
</protein>
<name>A0A8J3VZZ8_9ACTN</name>
<dbReference type="AlphaFoldDB" id="A0A8J3VZZ8"/>
<keyword evidence="2" id="KW-1185">Reference proteome</keyword>
<proteinExistence type="predicted"/>
<dbReference type="RefSeq" id="WP_204016085.1">
    <property type="nucleotide sequence ID" value="NZ_BOOG01000021.1"/>
</dbReference>
<dbReference type="EMBL" id="BOOG01000021">
    <property type="protein sequence ID" value="GIH70366.1"/>
    <property type="molecule type" value="Genomic_DNA"/>
</dbReference>
<gene>
    <name evidence="1" type="ORF">Mth01_26190</name>
</gene>
<reference evidence="1" key="1">
    <citation type="submission" date="2021-01" db="EMBL/GenBank/DDBJ databases">
        <title>Whole genome shotgun sequence of Sphaerimonospora thailandensis NBRC 107569.</title>
        <authorList>
            <person name="Komaki H."/>
            <person name="Tamura T."/>
        </authorList>
    </citation>
    <scope>NUCLEOTIDE SEQUENCE</scope>
    <source>
        <strain evidence="1">NBRC 107569</strain>
    </source>
</reference>